<dbReference type="PROSITE" id="PS50048">
    <property type="entry name" value="ZN2_CY6_FUNGAL_2"/>
    <property type="match status" value="1"/>
</dbReference>
<dbReference type="Gene3D" id="4.10.240.10">
    <property type="entry name" value="Zn(2)-C6 fungal-type DNA-binding domain"/>
    <property type="match status" value="1"/>
</dbReference>
<dbReference type="AlphaFoldDB" id="A0A1L9S9P3"/>
<dbReference type="GO" id="GO:0008270">
    <property type="term" value="F:zinc ion binding"/>
    <property type="evidence" value="ECO:0007669"/>
    <property type="project" value="InterPro"/>
</dbReference>
<feature type="domain" description="Zn(2)-C6 fungal-type" evidence="7">
    <location>
        <begin position="23"/>
        <end position="51"/>
    </location>
</feature>
<dbReference type="Pfam" id="PF00172">
    <property type="entry name" value="Zn_clus"/>
    <property type="match status" value="1"/>
</dbReference>
<proteinExistence type="predicted"/>
<dbReference type="Pfam" id="PF11951">
    <property type="entry name" value="Fungal_trans_2"/>
    <property type="match status" value="1"/>
</dbReference>
<evidence type="ECO:0000259" key="7">
    <source>
        <dbReference type="PROSITE" id="PS50048"/>
    </source>
</evidence>
<dbReference type="InterPro" id="IPR052360">
    <property type="entry name" value="Transcr_Regulatory_Proteins"/>
</dbReference>
<dbReference type="CDD" id="cd00067">
    <property type="entry name" value="GAL4"/>
    <property type="match status" value="1"/>
</dbReference>
<dbReference type="STRING" id="1073090.A0A1L9S9P3"/>
<evidence type="ECO:0000256" key="1">
    <source>
        <dbReference type="ARBA" id="ARBA00022723"/>
    </source>
</evidence>
<dbReference type="VEuPathDB" id="FungiDB:ASPZODRAFT_145825"/>
<keyword evidence="9" id="KW-1185">Reference proteome</keyword>
<dbReference type="GeneID" id="34611579"/>
<dbReference type="RefSeq" id="XP_022578401.1">
    <property type="nucleotide sequence ID" value="XM_022725114.1"/>
</dbReference>
<gene>
    <name evidence="8" type="ORF">ASPZODRAFT_145825</name>
</gene>
<name>A0A1L9S9P3_9EURO</name>
<keyword evidence="4" id="KW-0238">DNA-binding</keyword>
<dbReference type="PANTHER" id="PTHR36206:SF16">
    <property type="entry name" value="TRANSCRIPTION FACTOR DOMAIN-CONTAINING PROTEIN-RELATED"/>
    <property type="match status" value="1"/>
</dbReference>
<reference evidence="9" key="1">
    <citation type="journal article" date="2017" name="Genome Biol.">
        <title>Comparative genomics reveals high biological diversity and specific adaptations in the industrially and medically important fungal genus Aspergillus.</title>
        <authorList>
            <person name="de Vries R.P."/>
            <person name="Riley R."/>
            <person name="Wiebenga A."/>
            <person name="Aguilar-Osorio G."/>
            <person name="Amillis S."/>
            <person name="Uchima C.A."/>
            <person name="Anderluh G."/>
            <person name="Asadollahi M."/>
            <person name="Askin M."/>
            <person name="Barry K."/>
            <person name="Battaglia E."/>
            <person name="Bayram O."/>
            <person name="Benocci T."/>
            <person name="Braus-Stromeyer S.A."/>
            <person name="Caldana C."/>
            <person name="Canovas D."/>
            <person name="Cerqueira G.C."/>
            <person name="Chen F."/>
            <person name="Chen W."/>
            <person name="Choi C."/>
            <person name="Clum A."/>
            <person name="Dos Santos R.A."/>
            <person name="Damasio A.R."/>
            <person name="Diallinas G."/>
            <person name="Emri T."/>
            <person name="Fekete E."/>
            <person name="Flipphi M."/>
            <person name="Freyberg S."/>
            <person name="Gallo A."/>
            <person name="Gournas C."/>
            <person name="Habgood R."/>
            <person name="Hainaut M."/>
            <person name="Harispe M.L."/>
            <person name="Henrissat B."/>
            <person name="Hilden K.S."/>
            <person name="Hope R."/>
            <person name="Hossain A."/>
            <person name="Karabika E."/>
            <person name="Karaffa L."/>
            <person name="Karanyi Z."/>
            <person name="Krasevec N."/>
            <person name="Kuo A."/>
            <person name="Kusch H."/>
            <person name="LaButti K."/>
            <person name="Lagendijk E.L."/>
            <person name="Lapidus A."/>
            <person name="Levasseur A."/>
            <person name="Lindquist E."/>
            <person name="Lipzen A."/>
            <person name="Logrieco A.F."/>
            <person name="MacCabe A."/>
            <person name="Maekelae M.R."/>
            <person name="Malavazi I."/>
            <person name="Melin P."/>
            <person name="Meyer V."/>
            <person name="Mielnichuk N."/>
            <person name="Miskei M."/>
            <person name="Molnar A.P."/>
            <person name="Mule G."/>
            <person name="Ngan C.Y."/>
            <person name="Orejas M."/>
            <person name="Orosz E."/>
            <person name="Ouedraogo J.P."/>
            <person name="Overkamp K.M."/>
            <person name="Park H.-S."/>
            <person name="Perrone G."/>
            <person name="Piumi F."/>
            <person name="Punt P.J."/>
            <person name="Ram A.F."/>
            <person name="Ramon A."/>
            <person name="Rauscher S."/>
            <person name="Record E."/>
            <person name="Riano-Pachon D.M."/>
            <person name="Robert V."/>
            <person name="Roehrig J."/>
            <person name="Ruller R."/>
            <person name="Salamov A."/>
            <person name="Salih N.S."/>
            <person name="Samson R.A."/>
            <person name="Sandor E."/>
            <person name="Sanguinetti M."/>
            <person name="Schuetze T."/>
            <person name="Sepcic K."/>
            <person name="Shelest E."/>
            <person name="Sherlock G."/>
            <person name="Sophianopoulou V."/>
            <person name="Squina F.M."/>
            <person name="Sun H."/>
            <person name="Susca A."/>
            <person name="Todd R.B."/>
            <person name="Tsang A."/>
            <person name="Unkles S.E."/>
            <person name="van de Wiele N."/>
            <person name="van Rossen-Uffink D."/>
            <person name="Oliveira J.V."/>
            <person name="Vesth T.C."/>
            <person name="Visser J."/>
            <person name="Yu J.-H."/>
            <person name="Zhou M."/>
            <person name="Andersen M.R."/>
            <person name="Archer D.B."/>
            <person name="Baker S.E."/>
            <person name="Benoit I."/>
            <person name="Brakhage A.A."/>
            <person name="Braus G.H."/>
            <person name="Fischer R."/>
            <person name="Frisvad J.C."/>
            <person name="Goldman G.H."/>
            <person name="Houbraken J."/>
            <person name="Oakley B."/>
            <person name="Pocsi I."/>
            <person name="Scazzocchio C."/>
            <person name="Seiboth B."/>
            <person name="vanKuyk P.A."/>
            <person name="Wortman J."/>
            <person name="Dyer P.S."/>
            <person name="Grigoriev I.V."/>
        </authorList>
    </citation>
    <scope>NUCLEOTIDE SEQUENCE [LARGE SCALE GENOMIC DNA]</scope>
    <source>
        <strain evidence="9">CBS 506.65</strain>
    </source>
</reference>
<evidence type="ECO:0000313" key="8">
    <source>
        <dbReference type="EMBL" id="OJJ43891.1"/>
    </source>
</evidence>
<dbReference type="InterPro" id="IPR021858">
    <property type="entry name" value="Fun_TF"/>
</dbReference>
<evidence type="ECO:0000256" key="2">
    <source>
        <dbReference type="ARBA" id="ARBA00022833"/>
    </source>
</evidence>
<dbReference type="InterPro" id="IPR001138">
    <property type="entry name" value="Zn2Cys6_DnaBD"/>
</dbReference>
<keyword evidence="6" id="KW-0539">Nucleus</keyword>
<evidence type="ECO:0000256" key="5">
    <source>
        <dbReference type="ARBA" id="ARBA00023163"/>
    </source>
</evidence>
<dbReference type="PROSITE" id="PS00463">
    <property type="entry name" value="ZN2_CY6_FUNGAL_1"/>
    <property type="match status" value="1"/>
</dbReference>
<dbReference type="Proteomes" id="UP000184188">
    <property type="component" value="Unassembled WGS sequence"/>
</dbReference>
<evidence type="ECO:0000256" key="3">
    <source>
        <dbReference type="ARBA" id="ARBA00023015"/>
    </source>
</evidence>
<keyword evidence="1" id="KW-0479">Metal-binding</keyword>
<organism evidence="8 9">
    <name type="scientific">Penicilliopsis zonata CBS 506.65</name>
    <dbReference type="NCBI Taxonomy" id="1073090"/>
    <lineage>
        <taxon>Eukaryota</taxon>
        <taxon>Fungi</taxon>
        <taxon>Dikarya</taxon>
        <taxon>Ascomycota</taxon>
        <taxon>Pezizomycotina</taxon>
        <taxon>Eurotiomycetes</taxon>
        <taxon>Eurotiomycetidae</taxon>
        <taxon>Eurotiales</taxon>
        <taxon>Aspergillaceae</taxon>
        <taxon>Penicilliopsis</taxon>
    </lineage>
</organism>
<dbReference type="GO" id="GO:0000981">
    <property type="term" value="F:DNA-binding transcription factor activity, RNA polymerase II-specific"/>
    <property type="evidence" value="ECO:0007669"/>
    <property type="project" value="InterPro"/>
</dbReference>
<protein>
    <recommendedName>
        <fullName evidence="7">Zn(2)-C6 fungal-type domain-containing protein</fullName>
    </recommendedName>
</protein>
<dbReference type="EMBL" id="KV878350">
    <property type="protein sequence ID" value="OJJ43891.1"/>
    <property type="molecule type" value="Genomic_DNA"/>
</dbReference>
<dbReference type="SMART" id="SM00066">
    <property type="entry name" value="GAL4"/>
    <property type="match status" value="1"/>
</dbReference>
<keyword evidence="2" id="KW-0862">Zinc</keyword>
<dbReference type="OrthoDB" id="2593732at2759"/>
<evidence type="ECO:0000256" key="4">
    <source>
        <dbReference type="ARBA" id="ARBA00023125"/>
    </source>
</evidence>
<keyword evidence="5" id="KW-0804">Transcription</keyword>
<dbReference type="SUPFAM" id="SSF57701">
    <property type="entry name" value="Zn2/Cys6 DNA-binding domain"/>
    <property type="match status" value="1"/>
</dbReference>
<dbReference type="GO" id="GO:0003677">
    <property type="term" value="F:DNA binding"/>
    <property type="evidence" value="ECO:0007669"/>
    <property type="project" value="UniProtKB-KW"/>
</dbReference>
<evidence type="ECO:0000256" key="6">
    <source>
        <dbReference type="ARBA" id="ARBA00023242"/>
    </source>
</evidence>
<dbReference type="PANTHER" id="PTHR36206">
    <property type="entry name" value="ASPERCRYPTIN BIOSYNTHESIS CLUSTER-SPECIFIC TRANSCRIPTION REGULATOR ATNN-RELATED"/>
    <property type="match status" value="1"/>
</dbReference>
<keyword evidence="3" id="KW-0805">Transcription regulation</keyword>
<evidence type="ECO:0000313" key="9">
    <source>
        <dbReference type="Proteomes" id="UP000184188"/>
    </source>
</evidence>
<accession>A0A1L9S9P3</accession>
<sequence>MPFTEQETRGKPARSRICRTKTGCRTCRVRRVKCDEARPACQRCVSTGRVCDGYGIWGGGGNAYGDRHRREETPSFQLVEGKLQKSLQPTVMATVTEQFCADWLIGRTSKKIGGVFPSEFWSRLVVQATAQEPAVRHAALALASAHRGDTMSWSETCTAPGYRNGDEKFTLQQYNKAIACLQGRAVDDKDICQIRVAFIACMVFITLEILRGQFQTSRIHLQHGKMLLKHIQSHRQSTSSIDNDLVEAFTCLEVQFSLFGFGQASELLLETAGVVIPPSHVPRRFNSPSDAKRSLNIILRNTQRLVEMDRRRGECEEAVNYQLLLQSRCVVERDLELWIEAYKASLAYLKIIPEFNQIGGFRLLMMYHTMATIMVMTSLLANSESVFDMHLDRFIHIVQDAIQIHHSIRNTHPSEISAQCNPAFRFTADMGFIPPLYYTALKCRVPRIRRQALKLLRSTVHREGVWDGLLAGRVAEQVIALEERSLYRDSPIDDNFDELSPPLPEHLVVPPPPESCRISDVQVTLPDHPRHDALLVCCKRLPDGLTIVVYETKLPVVEKP</sequence>
<dbReference type="InterPro" id="IPR036864">
    <property type="entry name" value="Zn2-C6_fun-type_DNA-bd_sf"/>
</dbReference>